<evidence type="ECO:0000259" key="5">
    <source>
        <dbReference type="PROSITE" id="PS51736"/>
    </source>
</evidence>
<organism evidence="6 7">
    <name type="scientific">Novosphingobium beihaiensis</name>
    <dbReference type="NCBI Taxonomy" id="2930389"/>
    <lineage>
        <taxon>Bacteria</taxon>
        <taxon>Pseudomonadati</taxon>
        <taxon>Pseudomonadota</taxon>
        <taxon>Alphaproteobacteria</taxon>
        <taxon>Sphingomonadales</taxon>
        <taxon>Sphingomonadaceae</taxon>
        <taxon>Novosphingobium</taxon>
    </lineage>
</organism>
<feature type="active site" description="O-(5'-phospho-DNA)-serine intermediate" evidence="4">
    <location>
        <position position="20"/>
    </location>
</feature>
<dbReference type="InterPro" id="IPR036162">
    <property type="entry name" value="Resolvase-like_N_sf"/>
</dbReference>
<dbReference type="Pfam" id="PF00239">
    <property type="entry name" value="Resolvase"/>
    <property type="match status" value="1"/>
</dbReference>
<dbReference type="PANTHER" id="PTHR30461">
    <property type="entry name" value="DNA-INVERTASE FROM LAMBDOID PROPHAGE"/>
    <property type="match status" value="1"/>
</dbReference>
<dbReference type="EMBL" id="JALHLG010000005">
    <property type="protein sequence ID" value="MCJ2186236.1"/>
    <property type="molecule type" value="Genomic_DNA"/>
</dbReference>
<proteinExistence type="predicted"/>
<sequence length="199" mass="22559">MDLVTAAQTSPKRIGYARVSTDSQTLYQYRDLLKAARCDRIFMDDGVSAVAKVRPQLEKARAALRDGDTFIVPAIDRAFRSTIEGITFLDDLHAQGITFESIYQQIDTRTPEGRKWYIDMVNHAEYERAIISRRTKEKMSAAKRKGIHCGRPRKLSECQVRKAHIQATVQGVQLSVLAEHLHVSPRTLLRGFERCGLAE</sequence>
<dbReference type="RefSeq" id="WP_243918511.1">
    <property type="nucleotide sequence ID" value="NZ_JALHLG010000005.1"/>
</dbReference>
<gene>
    <name evidence="6" type="ORF">MTR66_05320</name>
</gene>
<protein>
    <submittedName>
        <fullName evidence="6">Recombinase family protein</fullName>
    </submittedName>
</protein>
<evidence type="ECO:0000313" key="7">
    <source>
        <dbReference type="Proteomes" id="UP001202281"/>
    </source>
</evidence>
<dbReference type="PROSITE" id="PS00397">
    <property type="entry name" value="RECOMBINASES_1"/>
    <property type="match status" value="1"/>
</dbReference>
<dbReference type="SMART" id="SM00857">
    <property type="entry name" value="Resolvase"/>
    <property type="match status" value="1"/>
</dbReference>
<keyword evidence="7" id="KW-1185">Reference proteome</keyword>
<dbReference type="PROSITE" id="PS51736">
    <property type="entry name" value="RECOMBINASES_3"/>
    <property type="match status" value="1"/>
</dbReference>
<keyword evidence="3" id="KW-0233">DNA recombination</keyword>
<name>A0ABT0BMG0_9SPHN</name>
<dbReference type="SUPFAM" id="SSF53041">
    <property type="entry name" value="Resolvase-like"/>
    <property type="match status" value="1"/>
</dbReference>
<keyword evidence="2" id="KW-0238">DNA-binding</keyword>
<dbReference type="Gene3D" id="3.40.50.1390">
    <property type="entry name" value="Resolvase, N-terminal catalytic domain"/>
    <property type="match status" value="1"/>
</dbReference>
<evidence type="ECO:0000256" key="2">
    <source>
        <dbReference type="ARBA" id="ARBA00023125"/>
    </source>
</evidence>
<keyword evidence="1" id="KW-0229">DNA integration</keyword>
<dbReference type="Proteomes" id="UP001202281">
    <property type="component" value="Unassembled WGS sequence"/>
</dbReference>
<evidence type="ECO:0000256" key="3">
    <source>
        <dbReference type="ARBA" id="ARBA00023172"/>
    </source>
</evidence>
<reference evidence="6 7" key="1">
    <citation type="submission" date="2022-04" db="EMBL/GenBank/DDBJ databases">
        <title>Identification of a novel bacterium isolated from mangrove sediments.</title>
        <authorList>
            <person name="Pan X."/>
        </authorList>
    </citation>
    <scope>NUCLEOTIDE SEQUENCE [LARGE SCALE GENOMIC DNA]</scope>
    <source>
        <strain evidence="6 7">B2638</strain>
    </source>
</reference>
<dbReference type="InterPro" id="IPR006118">
    <property type="entry name" value="Recombinase_CS"/>
</dbReference>
<evidence type="ECO:0000256" key="1">
    <source>
        <dbReference type="ARBA" id="ARBA00022908"/>
    </source>
</evidence>
<dbReference type="PANTHER" id="PTHR30461:SF2">
    <property type="entry name" value="SERINE RECOMBINASE PINE-RELATED"/>
    <property type="match status" value="1"/>
</dbReference>
<feature type="domain" description="Resolvase/invertase-type recombinase catalytic" evidence="5">
    <location>
        <begin position="12"/>
        <end position="146"/>
    </location>
</feature>
<comment type="caution">
    <text evidence="6">The sequence shown here is derived from an EMBL/GenBank/DDBJ whole genome shotgun (WGS) entry which is preliminary data.</text>
</comment>
<accession>A0ABT0BMG0</accession>
<dbReference type="InterPro" id="IPR006119">
    <property type="entry name" value="Resolv_N"/>
</dbReference>
<dbReference type="InterPro" id="IPR050639">
    <property type="entry name" value="SSR_resolvase"/>
</dbReference>
<evidence type="ECO:0000313" key="6">
    <source>
        <dbReference type="EMBL" id="MCJ2186236.1"/>
    </source>
</evidence>
<dbReference type="CDD" id="cd03768">
    <property type="entry name" value="SR_ResInv"/>
    <property type="match status" value="1"/>
</dbReference>
<evidence type="ECO:0000256" key="4">
    <source>
        <dbReference type="PROSITE-ProRule" id="PRU10137"/>
    </source>
</evidence>